<evidence type="ECO:0000313" key="3">
    <source>
        <dbReference type="Proteomes" id="UP000464718"/>
    </source>
</evidence>
<dbReference type="AlphaFoldDB" id="A0A7Z2MST2"/>
<dbReference type="RefSeq" id="WP_114867648.1">
    <property type="nucleotide sequence ID" value="NZ_CP034298.1"/>
</dbReference>
<evidence type="ECO:0000313" key="2">
    <source>
        <dbReference type="EMBL" id="QHH09767.1"/>
    </source>
</evidence>
<reference evidence="1" key="3">
    <citation type="submission" date="2019-12" db="EMBL/GenBank/DDBJ databases">
        <authorList>
            <consortium name="NCBI Pathogen Detection Project"/>
        </authorList>
    </citation>
    <scope>NUCLEOTIDE SEQUENCE</scope>
    <source>
        <strain evidence="1">1930</strain>
    </source>
</reference>
<reference evidence="1" key="1">
    <citation type="journal article" date="2018" name="Genome Biol.">
        <title>SKESA: strategic k-mer extension for scrupulous assemblies.</title>
        <authorList>
            <person name="Souvorov A."/>
            <person name="Agarwala R."/>
            <person name="Lipman D.J."/>
        </authorList>
    </citation>
    <scope>NUCLEOTIDE SEQUENCE</scope>
    <source>
        <strain evidence="1">1930</strain>
    </source>
</reference>
<dbReference type="EMBL" id="CP034298">
    <property type="protein sequence ID" value="QHH09767.1"/>
    <property type="molecule type" value="Genomic_DNA"/>
</dbReference>
<proteinExistence type="predicted"/>
<reference evidence="2 3" key="2">
    <citation type="submission" date="2018-12" db="EMBL/GenBank/DDBJ databases">
        <title>Genomic insights into the evolutionary origins and pathogenicity of five Vibrio parahaemolyticus strains isolated from the shrimp with acute hepatopancreatic necrosis disease (AHPND).</title>
        <authorList>
            <person name="Yang Q."/>
            <person name="Dong X."/>
            <person name="Xie G."/>
            <person name="Fu S."/>
            <person name="Zou P."/>
            <person name="Sun J."/>
            <person name="Wang Y."/>
            <person name="Huang J."/>
        </authorList>
    </citation>
    <scope>NUCLEOTIDE SEQUENCE [LARGE SCALE GENOMIC DNA]</scope>
    <source>
        <strain evidence="2 3">20160303005-1</strain>
    </source>
</reference>
<evidence type="ECO:0000313" key="1">
    <source>
        <dbReference type="EMBL" id="HAS6680209.1"/>
    </source>
</evidence>
<dbReference type="Proteomes" id="UP000856022">
    <property type="component" value="Unassembled WGS sequence"/>
</dbReference>
<name>A0A7Z2MST2_VIBPH</name>
<gene>
    <name evidence="2" type="ORF">EHC69_10530</name>
    <name evidence="1" type="ORF">I7278_25870</name>
</gene>
<dbReference type="Proteomes" id="UP000464718">
    <property type="component" value="Chromosome i"/>
</dbReference>
<accession>A0A7Z2MST2</accession>
<organism evidence="1">
    <name type="scientific">Vibrio parahaemolyticus</name>
    <dbReference type="NCBI Taxonomy" id="670"/>
    <lineage>
        <taxon>Bacteria</taxon>
        <taxon>Pseudomonadati</taxon>
        <taxon>Pseudomonadota</taxon>
        <taxon>Gammaproteobacteria</taxon>
        <taxon>Vibrionales</taxon>
        <taxon>Vibrionaceae</taxon>
        <taxon>Vibrio</taxon>
    </lineage>
</organism>
<protein>
    <submittedName>
        <fullName evidence="1">Uncharacterized protein</fullName>
    </submittedName>
</protein>
<dbReference type="EMBL" id="DACQKT010000029">
    <property type="protein sequence ID" value="HAS6680209.1"/>
    <property type="molecule type" value="Genomic_DNA"/>
</dbReference>
<sequence>MADTKFKNSKFSFPDGWKRASNGGVVGKDKYRPDISVKDNDGNYILVMESTSAGDRKVGVGELLQADKFFRDEKVRGILIFSLCGQSATSPRKETQKDYIEPYFNYLAQCDSECGVKSVYFIQEQDFKAINWFVLNEEFKSKCLEINA</sequence>